<evidence type="ECO:0000256" key="1">
    <source>
        <dbReference type="SAM" id="MobiDB-lite"/>
    </source>
</evidence>
<comment type="caution">
    <text evidence="3">The sequence shown here is derived from an EMBL/GenBank/DDBJ whole genome shotgun (WGS) entry which is preliminary data.</text>
</comment>
<dbReference type="InterPro" id="IPR012919">
    <property type="entry name" value="SUN_dom"/>
</dbReference>
<dbReference type="InterPro" id="IPR052886">
    <property type="entry name" value="LCS_TC/CRSF"/>
</dbReference>
<feature type="compositionally biased region" description="Basic and acidic residues" evidence="1">
    <location>
        <begin position="92"/>
        <end position="105"/>
    </location>
</feature>
<feature type="region of interest" description="Disordered" evidence="1">
    <location>
        <begin position="1"/>
        <end position="53"/>
    </location>
</feature>
<accession>D4D3S9</accession>
<evidence type="ECO:0000259" key="2">
    <source>
        <dbReference type="PROSITE" id="PS51469"/>
    </source>
</evidence>
<feature type="compositionally biased region" description="Polar residues" evidence="1">
    <location>
        <begin position="30"/>
        <end position="40"/>
    </location>
</feature>
<dbReference type="PANTHER" id="PTHR23261:SF79">
    <property type="entry name" value="GROUND-LIKE DOMAIN-CONTAINING PROTEIN"/>
    <property type="match status" value="1"/>
</dbReference>
<feature type="compositionally biased region" description="Low complexity" evidence="1">
    <location>
        <begin position="70"/>
        <end position="83"/>
    </location>
</feature>
<dbReference type="HOGENOM" id="CLU_023584_1_0_1"/>
<feature type="compositionally biased region" description="Low complexity" evidence="1">
    <location>
        <begin position="150"/>
        <end position="162"/>
    </location>
</feature>
<proteinExistence type="predicted"/>
<gene>
    <name evidence="3" type="ORF">TRV_01741</name>
</gene>
<reference evidence="4" key="1">
    <citation type="journal article" date="2011" name="Genome Biol.">
        <title>Comparative and functional genomics provide insights into the pathogenicity of dermatophytic fungi.</title>
        <authorList>
            <person name="Burmester A."/>
            <person name="Shelest E."/>
            <person name="Gloeckner G."/>
            <person name="Heddergott C."/>
            <person name="Schindler S."/>
            <person name="Staib P."/>
            <person name="Heidel A."/>
            <person name="Felder M."/>
            <person name="Petzold A."/>
            <person name="Szafranski K."/>
            <person name="Feuermann M."/>
            <person name="Pedruzzi I."/>
            <person name="Priebe S."/>
            <person name="Groth M."/>
            <person name="Winkler R."/>
            <person name="Li W."/>
            <person name="Kniemeyer O."/>
            <person name="Schroeckh V."/>
            <person name="Hertweck C."/>
            <person name="Hube B."/>
            <person name="White T.C."/>
            <person name="Platzer M."/>
            <person name="Guthke R."/>
            <person name="Heitman J."/>
            <person name="Woestemeyer J."/>
            <person name="Zipfel P.F."/>
            <person name="Monod M."/>
            <person name="Brakhage A.A."/>
        </authorList>
    </citation>
    <scope>NUCLEOTIDE SEQUENCE [LARGE SCALE GENOMIC DNA]</scope>
    <source>
        <strain evidence="4">HKI 0517</strain>
    </source>
</reference>
<feature type="compositionally biased region" description="Polar residues" evidence="1">
    <location>
        <begin position="308"/>
        <end position="320"/>
    </location>
</feature>
<sequence length="666" mass="72690">MAPPRRTRRLTPSAAGGASNEADNPYLPSIETQQTFSYGGSATPALPRPLGSLPAANTAADVAASIEAAITRPARPARPAARPLTESAGFHQIEDEARKSPEKQRVTRGQQRRAESMTPPREPVRRMTPDIQLMGSLREASGEPEDHDQQQQQQQQQEQQQQSDPVDLLADAIDGSSISWNTERHLLANERPAFGLTGWPRPTSMRPQMSPSQASSTSIHQTTQQQYQQQQHPRQQQSLQKHHYQQLRGQPQRSRATAERIERGIAIGPPVGLTTITNNNNNNNNAATTASPSVRPETPSDQPAAIHTPQSEHTPASSRPPSALDNAAAPTSPTSTSTSGVTNFGFMHVVCILLSIMMALNGYLLRDEIASAARSIIYSPSGHYGMANCTESISQMMATVDQRLTSITKDISFLKQEVNKATTSPPPPKRPVNPLEPRRPNFFSLGFGATVDPYLSSPTLSSTTSYLDRLRRLAGGIRPGPSHVSALQPWDDIGDCWCASTTSTSTTTSKKENRIQLAVELGRPIVPEEVIIEHMPREATLDNGAAAPQLMELWGEFTDTNSVNNDEVRSALAAVWPGEAESAYAHEPSLGPSFVRLGRWHLLLSMYPCIHHVHVHLRNDNPRRPFVSDILVTKSCLIFFSVFSSSSSSSSSNYSPGFTIISSRLS</sequence>
<dbReference type="RefSeq" id="XP_003025852.1">
    <property type="nucleotide sequence ID" value="XM_003025806.1"/>
</dbReference>
<protein>
    <recommendedName>
        <fullName evidence="2">SUN domain-containing protein</fullName>
    </recommendedName>
</protein>
<dbReference type="KEGG" id="tve:TRV_01741"/>
<name>D4D3S9_TRIVH</name>
<feature type="compositionally biased region" description="Low complexity" evidence="1">
    <location>
        <begin position="327"/>
        <end position="339"/>
    </location>
</feature>
<feature type="compositionally biased region" description="Low complexity" evidence="1">
    <location>
        <begin position="274"/>
        <end position="290"/>
    </location>
</feature>
<dbReference type="AlphaFoldDB" id="D4D3S9"/>
<dbReference type="GeneID" id="9577103"/>
<evidence type="ECO:0000313" key="3">
    <source>
        <dbReference type="EMBL" id="EFE43498.1"/>
    </source>
</evidence>
<keyword evidence="4" id="KW-1185">Reference proteome</keyword>
<dbReference type="Gene3D" id="2.60.120.260">
    <property type="entry name" value="Galactose-binding domain-like"/>
    <property type="match status" value="1"/>
</dbReference>
<dbReference type="OrthoDB" id="342281at2759"/>
<organism evidence="3 4">
    <name type="scientific">Trichophyton verrucosum (strain HKI 0517)</name>
    <dbReference type="NCBI Taxonomy" id="663202"/>
    <lineage>
        <taxon>Eukaryota</taxon>
        <taxon>Fungi</taxon>
        <taxon>Dikarya</taxon>
        <taxon>Ascomycota</taxon>
        <taxon>Pezizomycotina</taxon>
        <taxon>Eurotiomycetes</taxon>
        <taxon>Eurotiomycetidae</taxon>
        <taxon>Onygenales</taxon>
        <taxon>Arthrodermataceae</taxon>
        <taxon>Trichophyton</taxon>
    </lineage>
</organism>
<dbReference type="PANTHER" id="PTHR23261">
    <property type="entry name" value="GROUNDHOG-RELATED"/>
    <property type="match status" value="1"/>
</dbReference>
<evidence type="ECO:0000313" key="4">
    <source>
        <dbReference type="Proteomes" id="UP000008383"/>
    </source>
</evidence>
<feature type="region of interest" description="Disordered" evidence="1">
    <location>
        <begin position="70"/>
        <end position="165"/>
    </location>
</feature>
<feature type="compositionally biased region" description="Low complexity" evidence="1">
    <location>
        <begin position="212"/>
        <end position="239"/>
    </location>
</feature>
<feature type="region of interest" description="Disordered" evidence="1">
    <location>
        <begin position="193"/>
        <end position="340"/>
    </location>
</feature>
<feature type="domain" description="SUN" evidence="2">
    <location>
        <begin position="448"/>
        <end position="666"/>
    </location>
</feature>
<dbReference type="EMBL" id="ACYE01000090">
    <property type="protein sequence ID" value="EFE43498.1"/>
    <property type="molecule type" value="Genomic_DNA"/>
</dbReference>
<dbReference type="PROSITE" id="PS51469">
    <property type="entry name" value="SUN"/>
    <property type="match status" value="1"/>
</dbReference>
<dbReference type="Proteomes" id="UP000008383">
    <property type="component" value="Unassembled WGS sequence"/>
</dbReference>